<reference evidence="2" key="1">
    <citation type="journal article" date="2014" name="Nat. Commun.">
        <title>The rainbow trout genome provides novel insights into evolution after whole-genome duplication in vertebrates.</title>
        <authorList>
            <person name="Berthelot C."/>
            <person name="Brunet F."/>
            <person name="Chalopin D."/>
            <person name="Juanchich A."/>
            <person name="Bernard M."/>
            <person name="Noel B."/>
            <person name="Bento P."/>
            <person name="Da Silva C."/>
            <person name="Labadie K."/>
            <person name="Alberti A."/>
            <person name="Aury J.M."/>
            <person name="Louis A."/>
            <person name="Dehais P."/>
            <person name="Bardou P."/>
            <person name="Montfort J."/>
            <person name="Klopp C."/>
            <person name="Cabau C."/>
            <person name="Gaspin C."/>
            <person name="Thorgaard G.H."/>
            <person name="Boussaha M."/>
            <person name="Quillet E."/>
            <person name="Guyomard R."/>
            <person name="Galiana D."/>
            <person name="Bobe J."/>
            <person name="Volff J.N."/>
            <person name="Genet C."/>
            <person name="Wincker P."/>
            <person name="Jaillon O."/>
            <person name="Roest Crollius H."/>
            <person name="Guiguen Y."/>
        </authorList>
    </citation>
    <scope>NUCLEOTIDE SEQUENCE [LARGE SCALE GENOMIC DNA]</scope>
</reference>
<evidence type="ECO:0000313" key="2">
    <source>
        <dbReference type="EMBL" id="CDQ99152.1"/>
    </source>
</evidence>
<dbReference type="Proteomes" id="UP000193380">
    <property type="component" value="Unassembled WGS sequence"/>
</dbReference>
<dbReference type="PaxDb" id="8022-A0A060Z5K6"/>
<accession>A0A060Z5K6</accession>
<protein>
    <submittedName>
        <fullName evidence="2">Uncharacterized protein</fullName>
    </submittedName>
</protein>
<gene>
    <name evidence="2" type="ORF">GSONMT00013969001</name>
</gene>
<evidence type="ECO:0000256" key="1">
    <source>
        <dbReference type="SAM" id="MobiDB-lite"/>
    </source>
</evidence>
<evidence type="ECO:0000313" key="3">
    <source>
        <dbReference type="Proteomes" id="UP000193380"/>
    </source>
</evidence>
<feature type="region of interest" description="Disordered" evidence="1">
    <location>
        <begin position="23"/>
        <end position="47"/>
    </location>
</feature>
<reference evidence="2" key="2">
    <citation type="submission" date="2014-03" db="EMBL/GenBank/DDBJ databases">
        <authorList>
            <person name="Genoscope - CEA"/>
        </authorList>
    </citation>
    <scope>NUCLEOTIDE SEQUENCE</scope>
</reference>
<proteinExistence type="predicted"/>
<dbReference type="EMBL" id="FR943749">
    <property type="protein sequence ID" value="CDQ99152.1"/>
    <property type="molecule type" value="Genomic_DNA"/>
</dbReference>
<organism evidence="2 3">
    <name type="scientific">Oncorhynchus mykiss</name>
    <name type="common">Rainbow trout</name>
    <name type="synonym">Salmo gairdneri</name>
    <dbReference type="NCBI Taxonomy" id="8022"/>
    <lineage>
        <taxon>Eukaryota</taxon>
        <taxon>Metazoa</taxon>
        <taxon>Chordata</taxon>
        <taxon>Craniata</taxon>
        <taxon>Vertebrata</taxon>
        <taxon>Euteleostomi</taxon>
        <taxon>Actinopterygii</taxon>
        <taxon>Neopterygii</taxon>
        <taxon>Teleostei</taxon>
        <taxon>Protacanthopterygii</taxon>
        <taxon>Salmoniformes</taxon>
        <taxon>Salmonidae</taxon>
        <taxon>Salmoninae</taxon>
        <taxon>Oncorhynchus</taxon>
    </lineage>
</organism>
<sequence length="115" mass="12864">MPVFCPDRETSHSVRPWLSWRTSRMSEASPSPPSSSSPSRGSHDSKCWSSIQDVSFALSFCGCVCLQNILKRAEENSDMEANAIKAHHQLEQVAFHKLPTISWVNFGPFLLTDLV</sequence>
<dbReference type="AlphaFoldDB" id="A0A060Z5K6"/>
<name>A0A060Z5K6_ONCMY</name>